<dbReference type="InterPro" id="IPR036259">
    <property type="entry name" value="MFS_trans_sf"/>
</dbReference>
<gene>
    <name evidence="3" type="ORF">TSTA_101770</name>
</gene>
<organism evidence="3 4">
    <name type="scientific">Talaromyces stipitatus (strain ATCC 10500 / CBS 375.48 / QM 6759 / NRRL 1006)</name>
    <name type="common">Penicillium stipitatum</name>
    <dbReference type="NCBI Taxonomy" id="441959"/>
    <lineage>
        <taxon>Eukaryota</taxon>
        <taxon>Fungi</taxon>
        <taxon>Dikarya</taxon>
        <taxon>Ascomycota</taxon>
        <taxon>Pezizomycotina</taxon>
        <taxon>Eurotiomycetes</taxon>
        <taxon>Eurotiomycetidae</taxon>
        <taxon>Eurotiales</taxon>
        <taxon>Trichocomaceae</taxon>
        <taxon>Talaromyces</taxon>
        <taxon>Talaromyces sect. Talaromyces</taxon>
    </lineage>
</organism>
<protein>
    <submittedName>
        <fullName evidence="3">Methyltransferase, putative</fullName>
        <ecNumber evidence="3">2.3.1.161</ecNumber>
    </submittedName>
</protein>
<dbReference type="STRING" id="441959.B8MMZ2"/>
<name>B8MMZ2_TALSN</name>
<dbReference type="EC" id="2.3.1.161" evidence="3"/>
<dbReference type="RefSeq" id="XP_002486179.1">
    <property type="nucleotide sequence ID" value="XM_002486134.1"/>
</dbReference>
<dbReference type="InterPro" id="IPR013217">
    <property type="entry name" value="Methyltransf_12"/>
</dbReference>
<dbReference type="SUPFAM" id="SSF103473">
    <property type="entry name" value="MFS general substrate transporter"/>
    <property type="match status" value="1"/>
</dbReference>
<keyword evidence="4" id="KW-1185">Reference proteome</keyword>
<evidence type="ECO:0000259" key="2">
    <source>
        <dbReference type="Pfam" id="PF08242"/>
    </source>
</evidence>
<proteinExistence type="predicted"/>
<reference evidence="4" key="1">
    <citation type="journal article" date="2015" name="Genome Announc.">
        <title>Genome sequence of the AIDS-associated pathogen Penicillium marneffei (ATCC18224) and its near taxonomic relative Talaromyces stipitatus (ATCC10500).</title>
        <authorList>
            <person name="Nierman W.C."/>
            <person name="Fedorova-Abrams N.D."/>
            <person name="Andrianopoulos A."/>
        </authorList>
    </citation>
    <scope>NUCLEOTIDE SEQUENCE [LARGE SCALE GENOMIC DNA]</scope>
    <source>
        <strain evidence="4">ATCC 10500 / CBS 375.48 / QM 6759 / NRRL 1006</strain>
    </source>
</reference>
<dbReference type="OrthoDB" id="4455258at2759"/>
<dbReference type="GeneID" id="8099222"/>
<feature type="domain" description="Methyltransferase type 12" evidence="2">
    <location>
        <begin position="167"/>
        <end position="267"/>
    </location>
</feature>
<evidence type="ECO:0000256" key="1">
    <source>
        <dbReference type="ARBA" id="ARBA00022679"/>
    </source>
</evidence>
<dbReference type="Proteomes" id="UP000001745">
    <property type="component" value="Unassembled WGS sequence"/>
</dbReference>
<keyword evidence="3" id="KW-0012">Acyltransferase</keyword>
<dbReference type="PANTHER" id="PTHR45681">
    <property type="entry name" value="POLYKETIDE SYNTHASE 44-RELATED"/>
    <property type="match status" value="1"/>
</dbReference>
<dbReference type="CDD" id="cd02440">
    <property type="entry name" value="AdoMet_MTases"/>
    <property type="match status" value="1"/>
</dbReference>
<dbReference type="InterPro" id="IPR050444">
    <property type="entry name" value="Polyketide_Synthase"/>
</dbReference>
<dbReference type="Gene3D" id="3.40.50.150">
    <property type="entry name" value="Vaccinia Virus protein VP39"/>
    <property type="match status" value="1"/>
</dbReference>
<dbReference type="InParanoid" id="B8MMZ2"/>
<evidence type="ECO:0000313" key="3">
    <source>
        <dbReference type="EMBL" id="EED13941.1"/>
    </source>
</evidence>
<dbReference type="GO" id="GO:0008168">
    <property type="term" value="F:methyltransferase activity"/>
    <property type="evidence" value="ECO:0007669"/>
    <property type="project" value="UniProtKB-KW"/>
</dbReference>
<dbReference type="VEuPathDB" id="FungiDB:TSTA_101770"/>
<keyword evidence="1 3" id="KW-0808">Transferase</keyword>
<dbReference type="PhylomeDB" id="B8MMZ2"/>
<dbReference type="SUPFAM" id="SSF53335">
    <property type="entry name" value="S-adenosyl-L-methionine-dependent methyltransferases"/>
    <property type="match status" value="1"/>
</dbReference>
<dbReference type="Pfam" id="PF08242">
    <property type="entry name" value="Methyltransf_12"/>
    <property type="match status" value="1"/>
</dbReference>
<dbReference type="GO" id="GO:0050637">
    <property type="term" value="F:lovastatin nonaketide synthase activity"/>
    <property type="evidence" value="ECO:0007669"/>
    <property type="project" value="UniProtKB-EC"/>
</dbReference>
<dbReference type="HOGENOM" id="CLU_311256_0_0_1"/>
<dbReference type="eggNOG" id="KOG1202">
    <property type="taxonomic scope" value="Eukaryota"/>
</dbReference>
<dbReference type="PANTHER" id="PTHR45681:SF6">
    <property type="entry name" value="POLYKETIDE SYNTHASE 37"/>
    <property type="match status" value="1"/>
</dbReference>
<dbReference type="AlphaFoldDB" id="B8MMZ2"/>
<evidence type="ECO:0000313" key="4">
    <source>
        <dbReference type="Proteomes" id="UP000001745"/>
    </source>
</evidence>
<dbReference type="InterPro" id="IPR029063">
    <property type="entry name" value="SAM-dependent_MTases_sf"/>
</dbReference>
<accession>B8MMZ2</accession>
<dbReference type="EMBL" id="EQ962658">
    <property type="protein sequence ID" value="EED13941.1"/>
    <property type="molecule type" value="Genomic_DNA"/>
</dbReference>
<keyword evidence="3" id="KW-0489">Methyltransferase</keyword>
<dbReference type="GO" id="GO:0032259">
    <property type="term" value="P:methylation"/>
    <property type="evidence" value="ECO:0007669"/>
    <property type="project" value="UniProtKB-KW"/>
</dbReference>
<sequence>MVESLLLNSQVAAREKLDGDLEVIKERVAFYYLRMLHETVTQDERTSFQLPSHHETLFDYSQYIYDIVQRDEHAYVKREWMNDTYEEMCAITERYDPKDPDFLLIAASGENLPAVVRGQTTILEHMTKGDKLNNYYRDALGFHKLNELISTTAAQIAHRYPNINICEIGAGTGGSSWAIFGKLGTAYASYTYTDISVGFFEKAQEKFAPYGDRITYKTLDITSSPVKQGFVEGAYDLVVMANVLHVTPDLEETLRNTRRLLKPGGYLVMMEFINESVMRLGVIIGGLPGWWVGRDTGRRCSPNVSLEQWHELLLKSGFGDIDTHTPVYDPVIMPASIITARAIDDEITILKSPLSIPESSLPSAQRTELIILGGKKNTTMALVDGVVSHLKPRYRSVIQIDTWEEPDETSIPAKCCVLNISGFDGPFWTDITTDRFENFKALLMVSMSVLWVTWGSNQDNGDESPTPDSGTASLIAERFLRLEVTTGWQRTPSENGKLWSIEPEYKVEQGEILVPRVMPEMAQNDRYNSAKRKIVKEVNLKQAIVTLGWSNDEYNLREEENPSLPSLPGYRRVLVDTSILSSIPTPAGRLFVTLGRDLDNGGRVLSVSSKNASAILVSERWSVPVHVRRSIDVQYLSFLLGYLSSHNIAALVPAGSTLVVHEPDPGLVSMLSRHLSNLGSRVVFTTSNSQLLKRNWLLLHPRTPDRQLRAALPKDVSMYLDLSDDWSTLQGTETLDSRIAACLPHLCEKFDGSMLGARESTQRPRRLALQIQGPGPIGSGLITTFTADTSKEKWIGYQIIAGFGRGAALNMPIVASQEYLSRDSIAIASSAIALCQYLTGSIAISVAQAIFQNGLTPALEKYAPNVDPTIILDAGATGYADVLPADQLPRVRFAYNEALVKVFFLPTATAAVAALLSFGFSWKKIGVEEHKEMPPAVSDHAQSK</sequence>